<dbReference type="Proteomes" id="UP001335325">
    <property type="component" value="Chromosome"/>
</dbReference>
<dbReference type="EMBL" id="CP109134">
    <property type="protein sequence ID" value="WSD11570.1"/>
    <property type="molecule type" value="Genomic_DNA"/>
</dbReference>
<keyword evidence="3" id="KW-1185">Reference proteome</keyword>
<protein>
    <submittedName>
        <fullName evidence="2">Uncharacterized protein</fullName>
    </submittedName>
</protein>
<organism evidence="2 3">
    <name type="scientific">Streptomyces hirsutus</name>
    <dbReference type="NCBI Taxonomy" id="35620"/>
    <lineage>
        <taxon>Bacteria</taxon>
        <taxon>Bacillati</taxon>
        <taxon>Actinomycetota</taxon>
        <taxon>Actinomycetes</taxon>
        <taxon>Kitasatosporales</taxon>
        <taxon>Streptomycetaceae</taxon>
        <taxon>Streptomyces</taxon>
    </lineage>
</organism>
<proteinExistence type="predicted"/>
<accession>A0ABZ1H0A9</accession>
<evidence type="ECO:0000313" key="2">
    <source>
        <dbReference type="EMBL" id="WSD11570.1"/>
    </source>
</evidence>
<name>A0ABZ1H0A9_9ACTN</name>
<gene>
    <name evidence="2" type="ORF">OIE73_27365</name>
</gene>
<reference evidence="2 3" key="1">
    <citation type="submission" date="2022-10" db="EMBL/GenBank/DDBJ databases">
        <title>The complete genomes of actinobacterial strains from the NBC collection.</title>
        <authorList>
            <person name="Joergensen T.S."/>
            <person name="Alvarez Arevalo M."/>
            <person name="Sterndorff E.B."/>
            <person name="Faurdal D."/>
            <person name="Vuksanovic O."/>
            <person name="Mourched A.-S."/>
            <person name="Charusanti P."/>
            <person name="Shaw S."/>
            <person name="Blin K."/>
            <person name="Weber T."/>
        </authorList>
    </citation>
    <scope>NUCLEOTIDE SEQUENCE [LARGE SCALE GENOMIC DNA]</scope>
    <source>
        <strain evidence="2 3">NBC 01753</strain>
    </source>
</reference>
<sequence length="61" mass="7252">MYAYEIAMDRAADLIRRADEERRAREAVRLARAARRETEARGVEHESHSRRPRRSRFARAV</sequence>
<evidence type="ECO:0000313" key="3">
    <source>
        <dbReference type="Proteomes" id="UP001335325"/>
    </source>
</evidence>
<evidence type="ECO:0000256" key="1">
    <source>
        <dbReference type="SAM" id="MobiDB-lite"/>
    </source>
</evidence>
<feature type="region of interest" description="Disordered" evidence="1">
    <location>
        <begin position="34"/>
        <end position="61"/>
    </location>
</feature>
<feature type="compositionally biased region" description="Basic residues" evidence="1">
    <location>
        <begin position="50"/>
        <end position="61"/>
    </location>
</feature>
<feature type="compositionally biased region" description="Basic and acidic residues" evidence="1">
    <location>
        <begin position="34"/>
        <end position="49"/>
    </location>
</feature>